<keyword evidence="3" id="KW-1185">Reference proteome</keyword>
<organism evidence="2 3">
    <name type="scientific">Saguinus oedipus</name>
    <name type="common">Cotton-top tamarin</name>
    <name type="synonym">Oedipomidas oedipus</name>
    <dbReference type="NCBI Taxonomy" id="9490"/>
    <lineage>
        <taxon>Eukaryota</taxon>
        <taxon>Metazoa</taxon>
        <taxon>Chordata</taxon>
        <taxon>Craniata</taxon>
        <taxon>Vertebrata</taxon>
        <taxon>Euteleostomi</taxon>
        <taxon>Mammalia</taxon>
        <taxon>Eutheria</taxon>
        <taxon>Euarchontoglires</taxon>
        <taxon>Primates</taxon>
        <taxon>Haplorrhini</taxon>
        <taxon>Platyrrhini</taxon>
        <taxon>Cebidae</taxon>
        <taxon>Callitrichinae</taxon>
        <taxon>Saguinus</taxon>
    </lineage>
</organism>
<feature type="compositionally biased region" description="Basic and acidic residues" evidence="1">
    <location>
        <begin position="89"/>
        <end position="98"/>
    </location>
</feature>
<evidence type="ECO:0000256" key="1">
    <source>
        <dbReference type="SAM" id="MobiDB-lite"/>
    </source>
</evidence>
<evidence type="ECO:0000313" key="3">
    <source>
        <dbReference type="Proteomes" id="UP001266305"/>
    </source>
</evidence>
<comment type="caution">
    <text evidence="2">The sequence shown here is derived from an EMBL/GenBank/DDBJ whole genome shotgun (WGS) entry which is preliminary data.</text>
</comment>
<dbReference type="EMBL" id="JASSZA010000006">
    <property type="protein sequence ID" value="KAK2107880.1"/>
    <property type="molecule type" value="Genomic_DNA"/>
</dbReference>
<gene>
    <name evidence="2" type="ORF">P7K49_013045</name>
</gene>
<proteinExistence type="predicted"/>
<feature type="region of interest" description="Disordered" evidence="1">
    <location>
        <begin position="66"/>
        <end position="131"/>
    </location>
</feature>
<name>A0ABQ9VFM9_SAGOE</name>
<accession>A0ABQ9VFM9</accession>
<sequence length="184" mass="20629">MQKVFTPHAGLLCSGAGRTAKAPGRKRERFDRILYSTRDSRHRGYCQMLLPSRQWRCHLRVPLRARAQGGQAAGQPRRGTTKPATSEGGPDHLARDPEAGWGALPETRPSPRPRIHLGAARGGDRIRGRRGQDRTWLGCEMAAAAVSGAKRSLRNELRQRLRAMSAEERLRQSRVLTQKVRDRL</sequence>
<evidence type="ECO:0000313" key="2">
    <source>
        <dbReference type="EMBL" id="KAK2107880.1"/>
    </source>
</evidence>
<feature type="compositionally biased region" description="Basic and acidic residues" evidence="1">
    <location>
        <begin position="122"/>
        <end position="131"/>
    </location>
</feature>
<feature type="compositionally biased region" description="Low complexity" evidence="1">
    <location>
        <begin position="66"/>
        <end position="78"/>
    </location>
</feature>
<dbReference type="Proteomes" id="UP001266305">
    <property type="component" value="Unassembled WGS sequence"/>
</dbReference>
<reference evidence="2 3" key="1">
    <citation type="submission" date="2023-05" db="EMBL/GenBank/DDBJ databases">
        <title>B98-5 Cell Line De Novo Hybrid Assembly: An Optical Mapping Approach.</title>
        <authorList>
            <person name="Kananen K."/>
            <person name="Auerbach J.A."/>
            <person name="Kautto E."/>
            <person name="Blachly J.S."/>
        </authorList>
    </citation>
    <scope>NUCLEOTIDE SEQUENCE [LARGE SCALE GENOMIC DNA]</scope>
    <source>
        <strain evidence="2">B95-8</strain>
        <tissue evidence="2">Cell line</tissue>
    </source>
</reference>
<protein>
    <submittedName>
        <fullName evidence="2">Uncharacterized protein</fullName>
    </submittedName>
</protein>